<feature type="transmembrane region" description="Helical" evidence="5">
    <location>
        <begin position="333"/>
        <end position="353"/>
    </location>
</feature>
<proteinExistence type="predicted"/>
<organism evidence="7">
    <name type="scientific">Caulobacter sp. 73W</name>
    <dbReference type="NCBI Taxonomy" id="3161137"/>
    <lineage>
        <taxon>Bacteria</taxon>
        <taxon>Pseudomonadati</taxon>
        <taxon>Pseudomonadota</taxon>
        <taxon>Alphaproteobacteria</taxon>
        <taxon>Caulobacterales</taxon>
        <taxon>Caulobacteraceae</taxon>
        <taxon>Caulobacter</taxon>
    </lineage>
</organism>
<feature type="transmembrane region" description="Helical" evidence="5">
    <location>
        <begin position="359"/>
        <end position="380"/>
    </location>
</feature>
<evidence type="ECO:0000256" key="5">
    <source>
        <dbReference type="SAM" id="Phobius"/>
    </source>
</evidence>
<feature type="transmembrane region" description="Helical" evidence="5">
    <location>
        <begin position="304"/>
        <end position="326"/>
    </location>
</feature>
<dbReference type="InterPro" id="IPR011701">
    <property type="entry name" value="MFS"/>
</dbReference>
<feature type="transmembrane region" description="Helical" evidence="5">
    <location>
        <begin position="85"/>
        <end position="103"/>
    </location>
</feature>
<name>A0AB39KPB2_9CAUL</name>
<dbReference type="PRINTS" id="PR01036">
    <property type="entry name" value="TCRTETB"/>
</dbReference>
<feature type="transmembrane region" description="Helical" evidence="5">
    <location>
        <begin position="115"/>
        <end position="136"/>
    </location>
</feature>
<evidence type="ECO:0000313" key="7">
    <source>
        <dbReference type="EMBL" id="XDO95680.1"/>
    </source>
</evidence>
<dbReference type="GO" id="GO:0005886">
    <property type="term" value="C:plasma membrane"/>
    <property type="evidence" value="ECO:0007669"/>
    <property type="project" value="TreeGrafter"/>
</dbReference>
<dbReference type="SUPFAM" id="SSF103473">
    <property type="entry name" value="MFS general substrate transporter"/>
    <property type="match status" value="1"/>
</dbReference>
<dbReference type="PANTHER" id="PTHR23501:SF154">
    <property type="entry name" value="MULTIDRUG-EFFLUX TRANSPORTER RV1634-RELATED"/>
    <property type="match status" value="1"/>
</dbReference>
<evidence type="ECO:0000256" key="4">
    <source>
        <dbReference type="ARBA" id="ARBA00023136"/>
    </source>
</evidence>
<dbReference type="InterPro" id="IPR036259">
    <property type="entry name" value="MFS_trans_sf"/>
</dbReference>
<comment type="subcellular location">
    <subcellularLocation>
        <location evidence="1">Membrane</location>
        <topology evidence="1">Multi-pass membrane protein</topology>
    </subcellularLocation>
</comment>
<feature type="transmembrane region" description="Helical" evidence="5">
    <location>
        <begin position="52"/>
        <end position="73"/>
    </location>
</feature>
<sequence length="462" mass="47362">MSTETPASWRDLMAPGLALRFGLLCLGIWLNAADTLVTVTIMPSVGEDLGGYQYFGWAVAAYLLGSIIAGAAAGRLSMVLGLRQATLVAGAAYVIGCLASAVAPDFLTFVLGRLVQGLGAGGIVALCYVAIAVMFPQRLWGKVFGAISAVWGVATVLGPLVGGVFAELDFWRGAFWMFVVQGMVFVAASVLLMEKGERSERSGGVPVPQLLVLTVAVVMIASAGIVASPVMGGVLALFGVLVMASLLRVNAVARTPLLPRSAGDLRRAAGAGYLMIFALEAAAIGLSVYGPAFIQRQHDASPLFAGYVVSAIAGGWTVTALLAAVVPQRLDSVMIRLGATCVMVGTVWSAWTLPHRSTAEIFLSLLLVGCGFGLTWGPAAKRIISALPSDETAMGSSSIPTAQMIGGAAGAAGVGAAANALGFAHGIEPATATAVGSWLFGALIPLSLIGWLAGWRLGGMKR</sequence>
<keyword evidence="2 5" id="KW-0812">Transmembrane</keyword>
<feature type="transmembrane region" description="Helical" evidence="5">
    <location>
        <begin position="205"/>
        <end position="227"/>
    </location>
</feature>
<evidence type="ECO:0000256" key="2">
    <source>
        <dbReference type="ARBA" id="ARBA00022692"/>
    </source>
</evidence>
<dbReference type="AlphaFoldDB" id="A0AB39KPB2"/>
<evidence type="ECO:0000256" key="3">
    <source>
        <dbReference type="ARBA" id="ARBA00022989"/>
    </source>
</evidence>
<feature type="transmembrane region" description="Helical" evidence="5">
    <location>
        <begin position="401"/>
        <end position="423"/>
    </location>
</feature>
<gene>
    <name evidence="7" type="ORF">ABOZ73_12825</name>
</gene>
<feature type="transmembrane region" description="Helical" evidence="5">
    <location>
        <begin position="174"/>
        <end position="193"/>
    </location>
</feature>
<dbReference type="InterPro" id="IPR020846">
    <property type="entry name" value="MFS_dom"/>
</dbReference>
<feature type="transmembrane region" description="Helical" evidence="5">
    <location>
        <begin position="143"/>
        <end position="162"/>
    </location>
</feature>
<feature type="domain" description="Major facilitator superfamily (MFS) profile" evidence="6">
    <location>
        <begin position="20"/>
        <end position="462"/>
    </location>
</feature>
<reference evidence="7" key="1">
    <citation type="submission" date="2024-06" db="EMBL/GenBank/DDBJ databases">
        <title>Caulobacter inopinatus, sp. nov.</title>
        <authorList>
            <person name="Donachie S.P."/>
        </authorList>
    </citation>
    <scope>NUCLEOTIDE SEQUENCE</scope>
    <source>
        <strain evidence="7">73W</strain>
    </source>
</reference>
<feature type="transmembrane region" description="Helical" evidence="5">
    <location>
        <begin position="12"/>
        <end position="32"/>
    </location>
</feature>
<dbReference type="GO" id="GO:0022857">
    <property type="term" value="F:transmembrane transporter activity"/>
    <property type="evidence" value="ECO:0007669"/>
    <property type="project" value="InterPro"/>
</dbReference>
<dbReference type="PROSITE" id="PS50850">
    <property type="entry name" value="MFS"/>
    <property type="match status" value="1"/>
</dbReference>
<dbReference type="RefSeq" id="WP_369058526.1">
    <property type="nucleotide sequence ID" value="NZ_CP158375.1"/>
</dbReference>
<evidence type="ECO:0000256" key="1">
    <source>
        <dbReference type="ARBA" id="ARBA00004141"/>
    </source>
</evidence>
<dbReference type="EMBL" id="CP158375">
    <property type="protein sequence ID" value="XDO95680.1"/>
    <property type="molecule type" value="Genomic_DNA"/>
</dbReference>
<feature type="transmembrane region" description="Helical" evidence="5">
    <location>
        <begin position="233"/>
        <end position="251"/>
    </location>
</feature>
<dbReference type="PANTHER" id="PTHR23501">
    <property type="entry name" value="MAJOR FACILITATOR SUPERFAMILY"/>
    <property type="match status" value="1"/>
</dbReference>
<feature type="transmembrane region" description="Helical" evidence="5">
    <location>
        <begin position="272"/>
        <end position="292"/>
    </location>
</feature>
<dbReference type="Pfam" id="PF07690">
    <property type="entry name" value="MFS_1"/>
    <property type="match status" value="1"/>
</dbReference>
<keyword evidence="3 5" id="KW-1133">Transmembrane helix</keyword>
<feature type="transmembrane region" description="Helical" evidence="5">
    <location>
        <begin position="435"/>
        <end position="455"/>
    </location>
</feature>
<keyword evidence="4 5" id="KW-0472">Membrane</keyword>
<accession>A0AB39KPB2</accession>
<protein>
    <submittedName>
        <fullName evidence="7">MFS transporter</fullName>
    </submittedName>
</protein>
<evidence type="ECO:0000259" key="6">
    <source>
        <dbReference type="PROSITE" id="PS50850"/>
    </source>
</evidence>
<dbReference type="Gene3D" id="1.20.1250.20">
    <property type="entry name" value="MFS general substrate transporter like domains"/>
    <property type="match status" value="2"/>
</dbReference>